<dbReference type="SUPFAM" id="SSF46785">
    <property type="entry name" value="Winged helix' DNA-binding domain"/>
    <property type="match status" value="1"/>
</dbReference>
<evidence type="ECO:0000259" key="2">
    <source>
        <dbReference type="PROSITE" id="PS50995"/>
    </source>
</evidence>
<proteinExistence type="predicted"/>
<dbReference type="PROSITE" id="PS50995">
    <property type="entry name" value="HTH_MARR_2"/>
    <property type="match status" value="1"/>
</dbReference>
<comment type="caution">
    <text evidence="3">The sequence shown here is derived from an EMBL/GenBank/DDBJ whole genome shotgun (WGS) entry which is preliminary data.</text>
</comment>
<dbReference type="InterPro" id="IPR036390">
    <property type="entry name" value="WH_DNA-bd_sf"/>
</dbReference>
<feature type="domain" description="HTH marR-type" evidence="2">
    <location>
        <begin position="36"/>
        <end position="170"/>
    </location>
</feature>
<dbReference type="Gene3D" id="1.10.10.10">
    <property type="entry name" value="Winged helix-like DNA-binding domain superfamily/Winged helix DNA-binding domain"/>
    <property type="match status" value="1"/>
</dbReference>
<accession>A0ABV7L3K4</accession>
<reference evidence="4" key="1">
    <citation type="journal article" date="2019" name="Int. J. Syst. Evol. Microbiol.">
        <title>The Global Catalogue of Microorganisms (GCM) 10K type strain sequencing project: providing services to taxonomists for standard genome sequencing and annotation.</title>
        <authorList>
            <consortium name="The Broad Institute Genomics Platform"/>
            <consortium name="The Broad Institute Genome Sequencing Center for Infectious Disease"/>
            <person name="Wu L."/>
            <person name="Ma J."/>
        </authorList>
    </citation>
    <scope>NUCLEOTIDE SEQUENCE [LARGE SCALE GENOMIC DNA]</scope>
    <source>
        <strain evidence="4">KCTC 42964</strain>
    </source>
</reference>
<dbReference type="Pfam" id="PF12802">
    <property type="entry name" value="MarR_2"/>
    <property type="match status" value="1"/>
</dbReference>
<dbReference type="EMBL" id="JBHRTR010000031">
    <property type="protein sequence ID" value="MFC3229256.1"/>
    <property type="molecule type" value="Genomic_DNA"/>
</dbReference>
<evidence type="ECO:0000256" key="1">
    <source>
        <dbReference type="SAM" id="MobiDB-lite"/>
    </source>
</evidence>
<dbReference type="InterPro" id="IPR000835">
    <property type="entry name" value="HTH_MarR-typ"/>
</dbReference>
<dbReference type="PANTHER" id="PTHR33164:SF43">
    <property type="entry name" value="HTH-TYPE TRANSCRIPTIONAL REPRESSOR YETL"/>
    <property type="match status" value="1"/>
</dbReference>
<dbReference type="RefSeq" id="WP_379903284.1">
    <property type="nucleotide sequence ID" value="NZ_JBHRTR010000031.1"/>
</dbReference>
<evidence type="ECO:0000313" key="3">
    <source>
        <dbReference type="EMBL" id="MFC3229256.1"/>
    </source>
</evidence>
<sequence length="191" mass="20620">MSRAKPQSTQARAPATAATATAGTEPAADPQGGASIEGLFSYHLQILANVSTRIALLSIRPEFGLNIMQWRALANLHRLGESTLQALARSAGVLTSQMSRTISQLVARGLVEKTANPDDARSRSLVLTPEGRALVAEVLALRRATNERMLGELSAAERRELVALIRRVERTSRQVYAEMRSEAGGEIVFDT</sequence>
<dbReference type="PANTHER" id="PTHR33164">
    <property type="entry name" value="TRANSCRIPTIONAL REGULATOR, MARR FAMILY"/>
    <property type="match status" value="1"/>
</dbReference>
<dbReference type="Proteomes" id="UP001595528">
    <property type="component" value="Unassembled WGS sequence"/>
</dbReference>
<dbReference type="PRINTS" id="PR00598">
    <property type="entry name" value="HTHMARR"/>
</dbReference>
<name>A0ABV7L3K4_9PROT</name>
<keyword evidence="4" id="KW-1185">Reference proteome</keyword>
<dbReference type="SMART" id="SM00347">
    <property type="entry name" value="HTH_MARR"/>
    <property type="match status" value="1"/>
</dbReference>
<organism evidence="3 4">
    <name type="scientific">Marinibaculum pumilum</name>
    <dbReference type="NCBI Taxonomy" id="1766165"/>
    <lineage>
        <taxon>Bacteria</taxon>
        <taxon>Pseudomonadati</taxon>
        <taxon>Pseudomonadota</taxon>
        <taxon>Alphaproteobacteria</taxon>
        <taxon>Rhodospirillales</taxon>
        <taxon>Rhodospirillaceae</taxon>
        <taxon>Marinibaculum</taxon>
    </lineage>
</organism>
<evidence type="ECO:0000313" key="4">
    <source>
        <dbReference type="Proteomes" id="UP001595528"/>
    </source>
</evidence>
<feature type="compositionally biased region" description="Low complexity" evidence="1">
    <location>
        <begin position="9"/>
        <end position="28"/>
    </location>
</feature>
<dbReference type="InterPro" id="IPR036388">
    <property type="entry name" value="WH-like_DNA-bd_sf"/>
</dbReference>
<dbReference type="InterPro" id="IPR039422">
    <property type="entry name" value="MarR/SlyA-like"/>
</dbReference>
<gene>
    <name evidence="3" type="ORF">ACFOGJ_18560</name>
</gene>
<protein>
    <submittedName>
        <fullName evidence="3">MarR family winged helix-turn-helix transcriptional regulator</fullName>
    </submittedName>
</protein>
<feature type="region of interest" description="Disordered" evidence="1">
    <location>
        <begin position="1"/>
        <end position="30"/>
    </location>
</feature>